<evidence type="ECO:0000313" key="3">
    <source>
        <dbReference type="Proteomes" id="UP000585050"/>
    </source>
</evidence>
<evidence type="ECO:0000256" key="1">
    <source>
        <dbReference type="SAM" id="SignalP"/>
    </source>
</evidence>
<dbReference type="AlphaFoldDB" id="A0A7X8SQG3"/>
<evidence type="ECO:0000313" key="2">
    <source>
        <dbReference type="EMBL" id="NLR94431.1"/>
    </source>
</evidence>
<keyword evidence="3" id="KW-1185">Reference proteome</keyword>
<gene>
    <name evidence="2" type="ORF">HGP29_24720</name>
</gene>
<accession>A0A7X8SQG3</accession>
<name>A0A7X8SQG3_9BACT</name>
<dbReference type="Proteomes" id="UP000585050">
    <property type="component" value="Unassembled WGS sequence"/>
</dbReference>
<sequence length="109" mass="12491">MKQIKTLSFLLLVFATQFFSCGDYCSNGTIRIYNYHHKGGKVYFEGEKVGEIEGAFNGEPGMFILTIESMEGFEICGLLEIDRRGFFTSDYEKEICLRECGGFEQVFTY</sequence>
<evidence type="ECO:0008006" key="4">
    <source>
        <dbReference type="Google" id="ProtNLM"/>
    </source>
</evidence>
<protein>
    <recommendedName>
        <fullName evidence="4">DUF4369 domain-containing protein</fullName>
    </recommendedName>
</protein>
<reference evidence="2 3" key="1">
    <citation type="submission" date="2020-04" db="EMBL/GenBank/DDBJ databases">
        <title>Flammeovirga sp. SR4, a novel species isolated from seawater.</title>
        <authorList>
            <person name="Wang X."/>
        </authorList>
    </citation>
    <scope>NUCLEOTIDE SEQUENCE [LARGE SCALE GENOMIC DNA]</scope>
    <source>
        <strain evidence="2 3">SR4</strain>
    </source>
</reference>
<proteinExistence type="predicted"/>
<feature type="signal peptide" evidence="1">
    <location>
        <begin position="1"/>
        <end position="20"/>
    </location>
</feature>
<comment type="caution">
    <text evidence="2">The sequence shown here is derived from an EMBL/GenBank/DDBJ whole genome shotgun (WGS) entry which is preliminary data.</text>
</comment>
<keyword evidence="1" id="KW-0732">Signal</keyword>
<dbReference type="RefSeq" id="WP_168885142.1">
    <property type="nucleotide sequence ID" value="NZ_JABAIL010000012.1"/>
</dbReference>
<dbReference type="EMBL" id="JABAIL010000012">
    <property type="protein sequence ID" value="NLR94431.1"/>
    <property type="molecule type" value="Genomic_DNA"/>
</dbReference>
<organism evidence="2 3">
    <name type="scientific">Flammeovirga agarivorans</name>
    <dbReference type="NCBI Taxonomy" id="2726742"/>
    <lineage>
        <taxon>Bacteria</taxon>
        <taxon>Pseudomonadati</taxon>
        <taxon>Bacteroidota</taxon>
        <taxon>Cytophagia</taxon>
        <taxon>Cytophagales</taxon>
        <taxon>Flammeovirgaceae</taxon>
        <taxon>Flammeovirga</taxon>
    </lineage>
</organism>
<feature type="chain" id="PRO_5031297048" description="DUF4369 domain-containing protein" evidence="1">
    <location>
        <begin position="21"/>
        <end position="109"/>
    </location>
</feature>